<dbReference type="Gene3D" id="1.10.3720.10">
    <property type="entry name" value="MetI-like"/>
    <property type="match status" value="1"/>
</dbReference>
<dbReference type="InterPro" id="IPR035906">
    <property type="entry name" value="MetI-like_sf"/>
</dbReference>
<feature type="transmembrane region" description="Helical" evidence="7">
    <location>
        <begin position="137"/>
        <end position="156"/>
    </location>
</feature>
<name>A0A662DE51_UNCAE</name>
<dbReference type="GO" id="GO:0055085">
    <property type="term" value="P:transmembrane transport"/>
    <property type="evidence" value="ECO:0007669"/>
    <property type="project" value="InterPro"/>
</dbReference>
<keyword evidence="4 7" id="KW-0812">Transmembrane</keyword>
<dbReference type="EMBL" id="QMQA01000163">
    <property type="protein sequence ID" value="RLE12459.1"/>
    <property type="molecule type" value="Genomic_DNA"/>
</dbReference>
<dbReference type="PROSITE" id="PS50928">
    <property type="entry name" value="ABC_TM1"/>
    <property type="match status" value="1"/>
</dbReference>
<evidence type="ECO:0000313" key="9">
    <source>
        <dbReference type="EMBL" id="RLE12459.1"/>
    </source>
</evidence>
<keyword evidence="6 7" id="KW-0472">Membrane</keyword>
<keyword evidence="3" id="KW-1003">Cell membrane</keyword>
<protein>
    <submittedName>
        <fullName evidence="9">Carbohydrate ABC transporter permease</fullName>
    </submittedName>
</protein>
<feature type="transmembrane region" description="Helical" evidence="7">
    <location>
        <begin position="106"/>
        <end position="131"/>
    </location>
</feature>
<comment type="similarity">
    <text evidence="7">Belongs to the binding-protein-dependent transport system permease family.</text>
</comment>
<organism evidence="9 10">
    <name type="scientific">Aerophobetes bacterium</name>
    <dbReference type="NCBI Taxonomy" id="2030807"/>
    <lineage>
        <taxon>Bacteria</taxon>
        <taxon>Candidatus Aerophobota</taxon>
    </lineage>
</organism>
<dbReference type="PANTHER" id="PTHR32243">
    <property type="entry name" value="MALTOSE TRANSPORT SYSTEM PERMEASE-RELATED"/>
    <property type="match status" value="1"/>
</dbReference>
<reference evidence="9 10" key="1">
    <citation type="submission" date="2018-06" db="EMBL/GenBank/DDBJ databases">
        <title>Extensive metabolic versatility and redundancy in microbially diverse, dynamic hydrothermal sediments.</title>
        <authorList>
            <person name="Dombrowski N."/>
            <person name="Teske A."/>
            <person name="Baker B.J."/>
        </authorList>
    </citation>
    <scope>NUCLEOTIDE SEQUENCE [LARGE SCALE GENOMIC DNA]</scope>
    <source>
        <strain evidence="9">B3_G15</strain>
    </source>
</reference>
<dbReference type="CDD" id="cd06261">
    <property type="entry name" value="TM_PBP2"/>
    <property type="match status" value="1"/>
</dbReference>
<gene>
    <name evidence="9" type="ORF">DRJ04_06170</name>
</gene>
<accession>A0A662DE51</accession>
<dbReference type="Pfam" id="PF00528">
    <property type="entry name" value="BPD_transp_1"/>
    <property type="match status" value="1"/>
</dbReference>
<dbReference type="AlphaFoldDB" id="A0A662DE51"/>
<dbReference type="InterPro" id="IPR050901">
    <property type="entry name" value="BP-dep_ABC_trans_perm"/>
</dbReference>
<evidence type="ECO:0000256" key="5">
    <source>
        <dbReference type="ARBA" id="ARBA00022989"/>
    </source>
</evidence>
<dbReference type="GO" id="GO:0005886">
    <property type="term" value="C:plasma membrane"/>
    <property type="evidence" value="ECO:0007669"/>
    <property type="project" value="UniProtKB-SubCell"/>
</dbReference>
<feature type="domain" description="ABC transmembrane type-1" evidence="8">
    <location>
        <begin position="69"/>
        <end position="260"/>
    </location>
</feature>
<sequence length="277" mass="31721">MGTGTFRRAIYYIVLWAVSIIFFLPVIWIILAAFKTKKQLLTIPPEWFFKPTLYNFIDLFTRPNITRYLINSLVISVSAVLIAIIVSFLAAYAFSRFKPKGTDLMMFLLLSIRMVPAAATVVPVFLMYVAFGWKDTWHGMILFYSMFSIPFSVWIMKGFIDGVSPRYDETGLINGASRFHILFRVILPQIKPGIIAAFIFNIVFVWNEFLFNYIIGGKRTTMIPVALATWMYEQAGVDWTFVAAMTTVYMIPPIAAVFFFQKYLLVGMTFGTVRGEV</sequence>
<evidence type="ECO:0000259" key="8">
    <source>
        <dbReference type="PROSITE" id="PS50928"/>
    </source>
</evidence>
<comment type="caution">
    <text evidence="9">The sequence shown here is derived from an EMBL/GenBank/DDBJ whole genome shotgun (WGS) entry which is preliminary data.</text>
</comment>
<evidence type="ECO:0000256" key="3">
    <source>
        <dbReference type="ARBA" id="ARBA00022475"/>
    </source>
</evidence>
<keyword evidence="2 7" id="KW-0813">Transport</keyword>
<dbReference type="PANTHER" id="PTHR32243:SF52">
    <property type="entry name" value="ABC TRANSPORTER PERMEASE PROTEIN"/>
    <property type="match status" value="1"/>
</dbReference>
<dbReference type="Proteomes" id="UP000280417">
    <property type="component" value="Unassembled WGS sequence"/>
</dbReference>
<evidence type="ECO:0000256" key="7">
    <source>
        <dbReference type="RuleBase" id="RU363032"/>
    </source>
</evidence>
<feature type="transmembrane region" description="Helical" evidence="7">
    <location>
        <begin position="239"/>
        <end position="260"/>
    </location>
</feature>
<dbReference type="InterPro" id="IPR000515">
    <property type="entry name" value="MetI-like"/>
</dbReference>
<feature type="transmembrane region" description="Helical" evidence="7">
    <location>
        <begin position="12"/>
        <end position="34"/>
    </location>
</feature>
<evidence type="ECO:0000256" key="2">
    <source>
        <dbReference type="ARBA" id="ARBA00022448"/>
    </source>
</evidence>
<proteinExistence type="inferred from homology"/>
<evidence type="ECO:0000313" key="10">
    <source>
        <dbReference type="Proteomes" id="UP000280417"/>
    </source>
</evidence>
<dbReference type="SUPFAM" id="SSF161098">
    <property type="entry name" value="MetI-like"/>
    <property type="match status" value="1"/>
</dbReference>
<evidence type="ECO:0000256" key="4">
    <source>
        <dbReference type="ARBA" id="ARBA00022692"/>
    </source>
</evidence>
<evidence type="ECO:0000256" key="6">
    <source>
        <dbReference type="ARBA" id="ARBA00023136"/>
    </source>
</evidence>
<evidence type="ECO:0000256" key="1">
    <source>
        <dbReference type="ARBA" id="ARBA00004651"/>
    </source>
</evidence>
<comment type="subcellular location">
    <subcellularLocation>
        <location evidence="1 7">Cell membrane</location>
        <topology evidence="1 7">Multi-pass membrane protein</topology>
    </subcellularLocation>
</comment>
<feature type="transmembrane region" description="Helical" evidence="7">
    <location>
        <begin position="194"/>
        <end position="215"/>
    </location>
</feature>
<feature type="transmembrane region" description="Helical" evidence="7">
    <location>
        <begin position="68"/>
        <end position="94"/>
    </location>
</feature>
<keyword evidence="5 7" id="KW-1133">Transmembrane helix</keyword>